<organism evidence="2 3">
    <name type="scientific">Thalassovita mangrovi</name>
    <dbReference type="NCBI Taxonomy" id="2692236"/>
    <lineage>
        <taxon>Bacteria</taxon>
        <taxon>Pseudomonadati</taxon>
        <taxon>Pseudomonadota</taxon>
        <taxon>Alphaproteobacteria</taxon>
        <taxon>Rhodobacterales</taxon>
        <taxon>Roseobacteraceae</taxon>
        <taxon>Thalassovita</taxon>
    </lineage>
</organism>
<protein>
    <recommendedName>
        <fullName evidence="4">Beta-lactamase</fullName>
    </recommendedName>
</protein>
<dbReference type="InterPro" id="IPR052945">
    <property type="entry name" value="Mitotic_Regulator"/>
</dbReference>
<feature type="chain" id="PRO_5026761864" description="Beta-lactamase" evidence="1">
    <location>
        <begin position="27"/>
        <end position="404"/>
    </location>
</feature>
<dbReference type="InterPro" id="IPR006597">
    <property type="entry name" value="Sel1-like"/>
</dbReference>
<reference evidence="2 3" key="1">
    <citation type="submission" date="2020-01" db="EMBL/GenBank/DDBJ databases">
        <authorList>
            <person name="Chen S."/>
        </authorList>
    </citation>
    <scope>NUCLEOTIDE SEQUENCE [LARGE SCALE GENOMIC DNA]</scope>
    <source>
        <strain evidence="2 3">GS-10</strain>
    </source>
</reference>
<dbReference type="AlphaFoldDB" id="A0A6L8LS41"/>
<dbReference type="EMBL" id="WWEN01000004">
    <property type="protein sequence ID" value="MYM55959.1"/>
    <property type="molecule type" value="Genomic_DNA"/>
</dbReference>
<dbReference type="Proteomes" id="UP000479043">
    <property type="component" value="Unassembled WGS sequence"/>
</dbReference>
<keyword evidence="1" id="KW-0732">Signal</keyword>
<evidence type="ECO:0000256" key="1">
    <source>
        <dbReference type="SAM" id="SignalP"/>
    </source>
</evidence>
<dbReference type="PANTHER" id="PTHR43628:SF1">
    <property type="entry name" value="CHITIN SYNTHASE REGULATORY FACTOR 2-RELATED"/>
    <property type="match status" value="1"/>
</dbReference>
<feature type="signal peptide" evidence="1">
    <location>
        <begin position="1"/>
        <end position="26"/>
    </location>
</feature>
<dbReference type="PANTHER" id="PTHR43628">
    <property type="entry name" value="ACTIVATOR OF C KINASE PROTEIN 1-RELATED"/>
    <property type="match status" value="1"/>
</dbReference>
<keyword evidence="3" id="KW-1185">Reference proteome</keyword>
<name>A0A6L8LS41_9RHOB</name>
<accession>A0A6L8LS41</accession>
<dbReference type="SMART" id="SM00671">
    <property type="entry name" value="SEL1"/>
    <property type="match status" value="8"/>
</dbReference>
<evidence type="ECO:0000313" key="2">
    <source>
        <dbReference type="EMBL" id="MYM55959.1"/>
    </source>
</evidence>
<sequence>MTVARLLRGGAAAALIALALTGTAGAQDGARWDQLPVAALQQAAQSGSAEAQYALAMRYHNGREVLQNFAQAAELLQAAADQGQAAAQNRLGQYYFAGIGTPRDAALALKWLAAAAASGDAQFIYDYAAALENGADGTADSTRAAEFYAKAAELGLDDAIVSLGVLYQHGHGVEQDLGRARELYQGPASRGHARALNNLGLLYVRGDGVAQDYERAVGLFTKAAEQGLAVAMTNLAVMYENGFGVEMNEPLAVELYRKGGRGGDTGAGPQPVYDPRLAEPDTSEEGLRQMTQAARAGDPVAQFQMAWLLLNRQPAQFQDLQAAAGLLRQAAEAGLAPAMANLGLLYFDGRGVPQDYALGHMWLILAGTAGMSDAISISSELAARMTPEQISEAQQMAAQKTALK</sequence>
<gene>
    <name evidence="2" type="ORF">GR167_11650</name>
</gene>
<dbReference type="RefSeq" id="WP_160973672.1">
    <property type="nucleotide sequence ID" value="NZ_WWEN01000004.1"/>
</dbReference>
<evidence type="ECO:0008006" key="4">
    <source>
        <dbReference type="Google" id="ProtNLM"/>
    </source>
</evidence>
<dbReference type="Gene3D" id="1.25.40.10">
    <property type="entry name" value="Tetratricopeptide repeat domain"/>
    <property type="match status" value="3"/>
</dbReference>
<dbReference type="Pfam" id="PF08238">
    <property type="entry name" value="Sel1"/>
    <property type="match status" value="8"/>
</dbReference>
<evidence type="ECO:0000313" key="3">
    <source>
        <dbReference type="Proteomes" id="UP000479043"/>
    </source>
</evidence>
<dbReference type="InterPro" id="IPR011990">
    <property type="entry name" value="TPR-like_helical_dom_sf"/>
</dbReference>
<proteinExistence type="predicted"/>
<comment type="caution">
    <text evidence="2">The sequence shown here is derived from an EMBL/GenBank/DDBJ whole genome shotgun (WGS) entry which is preliminary data.</text>
</comment>
<dbReference type="SUPFAM" id="SSF81901">
    <property type="entry name" value="HCP-like"/>
    <property type="match status" value="3"/>
</dbReference>